<feature type="compositionally biased region" description="Low complexity" evidence="2">
    <location>
        <begin position="1016"/>
        <end position="1032"/>
    </location>
</feature>
<dbReference type="EMBL" id="NCKU01000044">
    <property type="protein sequence ID" value="RWS17724.1"/>
    <property type="molecule type" value="Genomic_DNA"/>
</dbReference>
<keyword evidence="5" id="KW-1185">Reference proteome</keyword>
<reference evidence="4 5" key="1">
    <citation type="journal article" date="2018" name="Gigascience">
        <title>Genomes of trombidid mites reveal novel predicted allergens and laterally-transferred genes associated with secondary metabolism.</title>
        <authorList>
            <person name="Dong X."/>
            <person name="Chaisiri K."/>
            <person name="Xia D."/>
            <person name="Armstrong S.D."/>
            <person name="Fang Y."/>
            <person name="Donnelly M.J."/>
            <person name="Kadowaki T."/>
            <person name="McGarry J.W."/>
            <person name="Darby A.C."/>
            <person name="Makepeace B.L."/>
        </authorList>
    </citation>
    <scope>NUCLEOTIDE SEQUENCE [LARGE SCALE GENOMIC DNA]</scope>
    <source>
        <strain evidence="4">UoL-WK</strain>
    </source>
</reference>
<dbReference type="InterPro" id="IPR036390">
    <property type="entry name" value="WH_DNA-bd_sf"/>
</dbReference>
<evidence type="ECO:0000313" key="4">
    <source>
        <dbReference type="EMBL" id="RWS17724.1"/>
    </source>
</evidence>
<sequence length="1174" mass="128924">HEIGQLTDIEKILLYLQLPTGTPHECDPLKQKGPGNPFGKKADVEVAQTYTWIQSHLEEDPSTSLPKHEVYEEYRGFCTANKFEPLCVADFGKAMKHIFPRVKPRRLGQRGNSKYCYSGLRKKLTVEAPILPELETSGKPSEEEKTECNGNELHDTGTFSDDTITAATNHIILEWAEKLFSQQFKTMKDLGRYLIDYDYVDSNSVAAVTMISSFDEKQNKLLLKKGVNRGCKRDAQIHLQKKLYQKELINEQKKKLELSKAPTFTKTVPVSLTKNSSKKIKKTTVSSKSLESPKCLLKMTQEKEVKIKAEKADDQYADNHETIAHQQRIQNKIPIPRTGAPQVSSNHLSASFIVLPGIPTHGVTLASTVSKSANENSNSTQKTVIQTSPIKSASKYKRIQPKPVNVNRSNSAIESIITSSASNSSLDSNDNFDSSIKRRHSVSVPIATDTKHVQFDITQNDKQVKRHIEEKDINARVSKKRFVENSKIISSLPSSNNSEEAASSASLSPVSQPDLIVPKANCGDERQSGLVVQDLEQDCLLEYFHDNTAAVVDSWDSSSKTAQLSQLRKLLEKNLPPTPSKIGEQKQQLIGFSELKQAISKKPLNNNYVQSVNQYSENVDSFETQTSNNFSTSSNSSALNSPLLDSYLCTNSVNRSSQRDVNSLPSVNTVSSTLSNVISTNVQTQFPSVPPSPNTRRRAFSFQPISPRNTPTIPENSSLSSSAYGSIGSSSSDHSPPQYNANQQSVGVGPSQSPSAANSPFVSPRTTPIPLSRSRHNSGQSTYSASRQTPFQNFDSGVSSISNSPFISPQSTPVPLSRVRVGSTSMQRTLRARHSSGPGNPYMSLHHSYPNAVGPRSCSLSPMVCATNLDAITGNGQFPFVLIQAEKNVNIQTHGSDNNANLPISPGSDQMSPNPTIIKTETQSSENIQNKNENQFVGHFLAATQERQRHMSSPYTMSPSTPMNNGGDSQEIQNLLKNVVLQDINQNSDSANKTLLNRSHSVPVHQMKQVYYFRCNSDSPPNPKNSNDSSESIFASKSYPATPICNQSFQFPPSPPLSAKMQNALGSDDLSSGFLQSGHDVMVSGLQPSWNSGAIASNEIGAENELITASNPLMNASEARRNMNDDLLNAPPPMEDELQTALEDLRDCDSEFSKFAQELEAMEANEANSNEDMS</sequence>
<evidence type="ECO:0000256" key="1">
    <source>
        <dbReference type="ARBA" id="ARBA00023125"/>
    </source>
</evidence>
<keyword evidence="1" id="KW-0238">DNA-binding</keyword>
<dbReference type="FunFam" id="1.10.10.10:FF:000422">
    <property type="entry name" value="DNA-binding protein RFX7"/>
    <property type="match status" value="1"/>
</dbReference>
<name>A0A3S3PWL5_9ACAR</name>
<dbReference type="PROSITE" id="PS51526">
    <property type="entry name" value="RFX_DBD"/>
    <property type="match status" value="1"/>
</dbReference>
<dbReference type="PANTHER" id="PTHR12619:SF21">
    <property type="entry name" value="RFX-TYPE WINGED-HELIX DOMAIN-CONTAINING PROTEIN"/>
    <property type="match status" value="1"/>
</dbReference>
<dbReference type="Gene3D" id="6.10.140.1290">
    <property type="match status" value="1"/>
</dbReference>
<feature type="region of interest" description="Disordered" evidence="2">
    <location>
        <begin position="1014"/>
        <end position="1033"/>
    </location>
</feature>
<organism evidence="4 5">
    <name type="scientific">Dinothrombium tinctorium</name>
    <dbReference type="NCBI Taxonomy" id="1965070"/>
    <lineage>
        <taxon>Eukaryota</taxon>
        <taxon>Metazoa</taxon>
        <taxon>Ecdysozoa</taxon>
        <taxon>Arthropoda</taxon>
        <taxon>Chelicerata</taxon>
        <taxon>Arachnida</taxon>
        <taxon>Acari</taxon>
        <taxon>Acariformes</taxon>
        <taxon>Trombidiformes</taxon>
        <taxon>Prostigmata</taxon>
        <taxon>Anystina</taxon>
        <taxon>Parasitengona</taxon>
        <taxon>Trombidioidea</taxon>
        <taxon>Trombidiidae</taxon>
        <taxon>Dinothrombium</taxon>
    </lineage>
</organism>
<feature type="domain" description="RFX-type winged-helix" evidence="3">
    <location>
        <begin position="49"/>
        <end position="124"/>
    </location>
</feature>
<evidence type="ECO:0000256" key="2">
    <source>
        <dbReference type="SAM" id="MobiDB-lite"/>
    </source>
</evidence>
<dbReference type="GO" id="GO:0000978">
    <property type="term" value="F:RNA polymerase II cis-regulatory region sequence-specific DNA binding"/>
    <property type="evidence" value="ECO:0007669"/>
    <property type="project" value="TreeGrafter"/>
</dbReference>
<evidence type="ECO:0000259" key="3">
    <source>
        <dbReference type="PROSITE" id="PS51526"/>
    </source>
</evidence>
<comment type="caution">
    <text evidence="4">The sequence shown here is derived from an EMBL/GenBank/DDBJ whole genome shotgun (WGS) entry which is preliminary data.</text>
</comment>
<dbReference type="OrthoDB" id="10069709at2759"/>
<dbReference type="Pfam" id="PF02257">
    <property type="entry name" value="RFX_DNA_binding"/>
    <property type="match status" value="1"/>
</dbReference>
<evidence type="ECO:0000313" key="5">
    <source>
        <dbReference type="Proteomes" id="UP000285301"/>
    </source>
</evidence>
<dbReference type="SUPFAM" id="SSF46785">
    <property type="entry name" value="Winged helix' DNA-binding domain"/>
    <property type="match status" value="1"/>
</dbReference>
<feature type="compositionally biased region" description="Polar residues" evidence="2">
    <location>
        <begin position="703"/>
        <end position="716"/>
    </location>
</feature>
<dbReference type="PANTHER" id="PTHR12619">
    <property type="entry name" value="RFX TRANSCRIPTION FACTOR FAMILY"/>
    <property type="match status" value="1"/>
</dbReference>
<dbReference type="Gene3D" id="1.10.10.10">
    <property type="entry name" value="Winged helix-like DNA-binding domain superfamily/Winged helix DNA-binding domain"/>
    <property type="match status" value="1"/>
</dbReference>
<feature type="region of interest" description="Disordered" evidence="2">
    <location>
        <begin position="683"/>
        <end position="841"/>
    </location>
</feature>
<accession>A0A3S3PWL5</accession>
<feature type="compositionally biased region" description="Polar residues" evidence="2">
    <location>
        <begin position="737"/>
        <end position="766"/>
    </location>
</feature>
<dbReference type="InterPro" id="IPR036388">
    <property type="entry name" value="WH-like_DNA-bd_sf"/>
</dbReference>
<gene>
    <name evidence="4" type="ORF">B4U79_13987</name>
</gene>
<feature type="region of interest" description="Disordered" evidence="2">
    <location>
        <begin position="491"/>
        <end position="510"/>
    </location>
</feature>
<dbReference type="Proteomes" id="UP000285301">
    <property type="component" value="Unassembled WGS sequence"/>
</dbReference>
<protein>
    <recommendedName>
        <fullName evidence="3">RFX-type winged-helix domain-containing protein</fullName>
    </recommendedName>
</protein>
<feature type="compositionally biased region" description="Polar residues" evidence="2">
    <location>
        <begin position="777"/>
        <end position="814"/>
    </location>
</feature>
<proteinExistence type="predicted"/>
<dbReference type="GO" id="GO:0000981">
    <property type="term" value="F:DNA-binding transcription factor activity, RNA polymerase II-specific"/>
    <property type="evidence" value="ECO:0007669"/>
    <property type="project" value="TreeGrafter"/>
</dbReference>
<dbReference type="STRING" id="1965070.A0A3S3PWL5"/>
<feature type="non-terminal residue" evidence="4">
    <location>
        <position position="1"/>
    </location>
</feature>
<dbReference type="AlphaFoldDB" id="A0A3S3PWL5"/>
<dbReference type="InterPro" id="IPR039779">
    <property type="entry name" value="RFX-like"/>
</dbReference>
<feature type="compositionally biased region" description="Low complexity" evidence="2">
    <location>
        <begin position="717"/>
        <end position="735"/>
    </location>
</feature>
<dbReference type="InterPro" id="IPR003150">
    <property type="entry name" value="DNA-bd_RFX"/>
</dbReference>
<feature type="compositionally biased region" description="Low complexity" evidence="2">
    <location>
        <begin position="491"/>
        <end position="509"/>
    </location>
</feature>